<evidence type="ECO:0000313" key="1">
    <source>
        <dbReference type="EMBL" id="KAK7019158.1"/>
    </source>
</evidence>
<comment type="caution">
    <text evidence="1">The sequence shown here is derived from an EMBL/GenBank/DDBJ whole genome shotgun (WGS) entry which is preliminary data.</text>
</comment>
<accession>A0AAW0AZY0</accession>
<proteinExistence type="predicted"/>
<evidence type="ECO:0000313" key="2">
    <source>
        <dbReference type="Proteomes" id="UP001383192"/>
    </source>
</evidence>
<keyword evidence="2" id="KW-1185">Reference proteome</keyword>
<protein>
    <submittedName>
        <fullName evidence="1">Uncharacterized protein</fullName>
    </submittedName>
</protein>
<dbReference type="EMBL" id="JAYKXP010000216">
    <property type="protein sequence ID" value="KAK7019158.1"/>
    <property type="molecule type" value="Genomic_DNA"/>
</dbReference>
<dbReference type="AlphaFoldDB" id="A0AAW0AZY0"/>
<sequence>MLRQCHDLSTVQRILQLVLDSSTEAPPNKPWLIAQILDLEEAAILTSLAPLHFVLRIPDTNSPIIFNDSFTSYLRGADHSSEFYVAPLPSDTRLKAMFVTQLSTIRSKYQLPLSWPCRSSINEVIQQAAGESVYVDTLTRYLNEGQPEERLSMVLRFQPGTSGRPSPHPELDQLYSHILSTRHEISIVKCILQVILECSDLGILWGNMPWSIARTLDLSEDTLSGVLSGLRSVLDVPDLAFAHIRIRHPSFTDYLRNVERSGEFFVSSPSPALWLKLFSLKSGSHTEFSVERTTLHANQRAYLMDAVLQVLAELSEIHEIARAAYIVVSKVDQKVFKAHQQNEVIAELYDNMVETYQIAVDKDALNKHGYFSKLFEDIVKQSQECYILLSNYVTKGRLAQLIDRWDTLSKIAELNEAFKQLRERVVTSQIVLATQKAVESLDLNVMPPDRKETLRTLPVERVTLHANQVQVISCPNHVSMTPPPNPRSPDVDAMIKRELSSEHTLPIVLKILDSAAEIHKIARAAYIAVSGLYHVVTNLHDKNKAIVELYDNMVETYQIAVDKDALNKHGHFSKLFEDIVKQSQECYIFLSSYMVQRRLRKFPSP</sequence>
<gene>
    <name evidence="1" type="ORF">VNI00_018190</name>
</gene>
<dbReference type="Proteomes" id="UP001383192">
    <property type="component" value="Unassembled WGS sequence"/>
</dbReference>
<reference evidence="1 2" key="1">
    <citation type="submission" date="2024-01" db="EMBL/GenBank/DDBJ databases">
        <title>A draft genome for a cacao thread blight-causing isolate of Paramarasmius palmivorus.</title>
        <authorList>
            <person name="Baruah I.K."/>
            <person name="Bukari Y."/>
            <person name="Amoako-Attah I."/>
            <person name="Meinhardt L.W."/>
            <person name="Bailey B.A."/>
            <person name="Cohen S.P."/>
        </authorList>
    </citation>
    <scope>NUCLEOTIDE SEQUENCE [LARGE SCALE GENOMIC DNA]</scope>
    <source>
        <strain evidence="1 2">GH-12</strain>
    </source>
</reference>
<organism evidence="1 2">
    <name type="scientific">Paramarasmius palmivorus</name>
    <dbReference type="NCBI Taxonomy" id="297713"/>
    <lineage>
        <taxon>Eukaryota</taxon>
        <taxon>Fungi</taxon>
        <taxon>Dikarya</taxon>
        <taxon>Basidiomycota</taxon>
        <taxon>Agaricomycotina</taxon>
        <taxon>Agaricomycetes</taxon>
        <taxon>Agaricomycetidae</taxon>
        <taxon>Agaricales</taxon>
        <taxon>Marasmiineae</taxon>
        <taxon>Marasmiaceae</taxon>
        <taxon>Paramarasmius</taxon>
    </lineage>
</organism>
<name>A0AAW0AZY0_9AGAR</name>